<dbReference type="InterPro" id="IPR003439">
    <property type="entry name" value="ABC_transporter-like_ATP-bd"/>
</dbReference>
<feature type="domain" description="ABC transmembrane type-1" evidence="9">
    <location>
        <begin position="23"/>
        <end position="301"/>
    </location>
</feature>
<evidence type="ECO:0000256" key="5">
    <source>
        <dbReference type="ARBA" id="ARBA00022989"/>
    </source>
</evidence>
<reference evidence="10" key="1">
    <citation type="submission" date="2021-07" db="EMBL/GenBank/DDBJ databases">
        <title>Roseobacter insulae sp. nov., isolated from a tidal flat.</title>
        <authorList>
            <person name="Park S."/>
            <person name="Yoon J.-H."/>
        </authorList>
    </citation>
    <scope>NUCLEOTIDE SEQUENCE</scope>
    <source>
        <strain evidence="10">YSTF-M11</strain>
    </source>
</reference>
<dbReference type="PANTHER" id="PTHR24221">
    <property type="entry name" value="ATP-BINDING CASSETTE SUB-FAMILY B"/>
    <property type="match status" value="1"/>
</dbReference>
<gene>
    <name evidence="10" type="ORF">KX928_15120</name>
</gene>
<evidence type="ECO:0000259" key="9">
    <source>
        <dbReference type="PROSITE" id="PS50929"/>
    </source>
</evidence>
<evidence type="ECO:0000256" key="4">
    <source>
        <dbReference type="ARBA" id="ARBA00022840"/>
    </source>
</evidence>
<sequence>MTHSNHGPCELRIARQTGSRLLAATFLFSVFVNLLMLTGPLFMLQVYDRVLASGSQETLVALFSLVAVLYLFFGVLEFARGRLLTRFSARFQTVLDARVFRAVLKLSQSAPPGKVAKSGLRDLSQVQSVLSSPVMLALFDVPWSPLFIAVIFVFHPVLGWVAVGGAAVLVAITLAHNFLTRDRSANAHSSGFAAQHFADKSCEHSDLVRALGMREATVSQWQKMRNTALEQSIRNADHSGLTTAATKSFRLFLQSAILAVGAFLTLRGDLTGGAMIASSILLGRALAPIEKLLSQWYLLQRARAAWRSLSRLLVKVPPDPKMLRLPRPTADVTVSKVTVMATVTRQPILQNVSFSVGPGQVLGVIGRSGAGKSTVAETLLGLIPPTAGDVRLGGAEISHYDPDSFGSYVGYLPQDVTLFEGSIAQNIARMSSDPDDDKIVEAAKRANAHQFILSLPNGYDTRVAENDIQLSGGQKQRVALARALYNDPLLLVLDEPNSALDADGSAALNQTIRDFRDTDKAVIIMTHRTAALSECDRLIILDEGRIKASGPRDEVIKSMLSRTKEGAQVVSMTVSK</sequence>
<dbReference type="GO" id="GO:0005524">
    <property type="term" value="F:ATP binding"/>
    <property type="evidence" value="ECO:0007669"/>
    <property type="project" value="UniProtKB-KW"/>
</dbReference>
<dbReference type="GO" id="GO:0140359">
    <property type="term" value="F:ABC-type transporter activity"/>
    <property type="evidence" value="ECO:0007669"/>
    <property type="project" value="InterPro"/>
</dbReference>
<dbReference type="InterPro" id="IPR017871">
    <property type="entry name" value="ABC_transporter-like_CS"/>
</dbReference>
<keyword evidence="11" id="KW-1185">Reference proteome</keyword>
<dbReference type="GO" id="GO:0034040">
    <property type="term" value="F:ATPase-coupled lipid transmembrane transporter activity"/>
    <property type="evidence" value="ECO:0007669"/>
    <property type="project" value="TreeGrafter"/>
</dbReference>
<proteinExistence type="predicted"/>
<protein>
    <submittedName>
        <fullName evidence="10">Type I secretion system permease/ATPase</fullName>
    </submittedName>
</protein>
<evidence type="ECO:0000256" key="3">
    <source>
        <dbReference type="ARBA" id="ARBA00022741"/>
    </source>
</evidence>
<dbReference type="Pfam" id="PF00664">
    <property type="entry name" value="ABC_membrane"/>
    <property type="match status" value="1"/>
</dbReference>
<feature type="transmembrane region" description="Helical" evidence="7">
    <location>
        <begin position="249"/>
        <end position="266"/>
    </location>
</feature>
<organism evidence="10 11">
    <name type="scientific">Roseobacter insulae</name>
    <dbReference type="NCBI Taxonomy" id="2859783"/>
    <lineage>
        <taxon>Bacteria</taxon>
        <taxon>Pseudomonadati</taxon>
        <taxon>Pseudomonadota</taxon>
        <taxon>Alphaproteobacteria</taxon>
        <taxon>Rhodobacterales</taxon>
        <taxon>Roseobacteraceae</taxon>
        <taxon>Roseobacter</taxon>
    </lineage>
</organism>
<accession>A0A9X1FX07</accession>
<dbReference type="GO" id="GO:0030256">
    <property type="term" value="C:type I protein secretion system complex"/>
    <property type="evidence" value="ECO:0007669"/>
    <property type="project" value="InterPro"/>
</dbReference>
<evidence type="ECO:0000313" key="10">
    <source>
        <dbReference type="EMBL" id="MBW4709121.1"/>
    </source>
</evidence>
<feature type="transmembrane region" description="Helical" evidence="7">
    <location>
        <begin position="21"/>
        <end position="47"/>
    </location>
</feature>
<feature type="domain" description="ABC transporter" evidence="8">
    <location>
        <begin position="332"/>
        <end position="568"/>
    </location>
</feature>
<dbReference type="GO" id="GO:0016020">
    <property type="term" value="C:membrane"/>
    <property type="evidence" value="ECO:0007669"/>
    <property type="project" value="UniProtKB-SubCell"/>
</dbReference>
<evidence type="ECO:0000256" key="2">
    <source>
        <dbReference type="ARBA" id="ARBA00022692"/>
    </source>
</evidence>
<dbReference type="EMBL" id="JAHXDN010000004">
    <property type="protein sequence ID" value="MBW4709121.1"/>
    <property type="molecule type" value="Genomic_DNA"/>
</dbReference>
<keyword evidence="5 7" id="KW-1133">Transmembrane helix</keyword>
<dbReference type="PROSITE" id="PS50893">
    <property type="entry name" value="ABC_TRANSPORTER_2"/>
    <property type="match status" value="1"/>
</dbReference>
<feature type="transmembrane region" description="Helical" evidence="7">
    <location>
        <begin position="134"/>
        <end position="154"/>
    </location>
</feature>
<dbReference type="SMART" id="SM00382">
    <property type="entry name" value="AAA"/>
    <property type="match status" value="1"/>
</dbReference>
<evidence type="ECO:0000256" key="7">
    <source>
        <dbReference type="SAM" id="Phobius"/>
    </source>
</evidence>
<dbReference type="PANTHER" id="PTHR24221:SF248">
    <property type="entry name" value="ABC TRANSPORTER TRANSMEMBRANE REGION"/>
    <property type="match status" value="1"/>
</dbReference>
<dbReference type="NCBIfam" id="TIGR01842">
    <property type="entry name" value="type_I_sec_PrtD"/>
    <property type="match status" value="1"/>
</dbReference>
<dbReference type="GO" id="GO:0030253">
    <property type="term" value="P:protein secretion by the type I secretion system"/>
    <property type="evidence" value="ECO:0007669"/>
    <property type="project" value="InterPro"/>
</dbReference>
<dbReference type="PROSITE" id="PS50929">
    <property type="entry name" value="ABC_TM1F"/>
    <property type="match status" value="1"/>
</dbReference>
<keyword evidence="6 7" id="KW-0472">Membrane</keyword>
<feature type="transmembrane region" description="Helical" evidence="7">
    <location>
        <begin position="59"/>
        <end position="79"/>
    </location>
</feature>
<keyword evidence="2 7" id="KW-0812">Transmembrane</keyword>
<feature type="transmembrane region" description="Helical" evidence="7">
    <location>
        <begin position="160"/>
        <end position="179"/>
    </location>
</feature>
<dbReference type="Proteomes" id="UP001138661">
    <property type="component" value="Unassembled WGS sequence"/>
</dbReference>
<dbReference type="InterPro" id="IPR039421">
    <property type="entry name" value="Type_1_exporter"/>
</dbReference>
<comment type="subcellular location">
    <subcellularLocation>
        <location evidence="1">Membrane</location>
        <topology evidence="1">Multi-pass membrane protein</topology>
    </subcellularLocation>
</comment>
<comment type="caution">
    <text evidence="10">The sequence shown here is derived from an EMBL/GenBank/DDBJ whole genome shotgun (WGS) entry which is preliminary data.</text>
</comment>
<dbReference type="GO" id="GO:0016887">
    <property type="term" value="F:ATP hydrolysis activity"/>
    <property type="evidence" value="ECO:0007669"/>
    <property type="project" value="InterPro"/>
</dbReference>
<evidence type="ECO:0000313" key="11">
    <source>
        <dbReference type="Proteomes" id="UP001138661"/>
    </source>
</evidence>
<name>A0A9X1FX07_9RHOB</name>
<evidence type="ECO:0000256" key="1">
    <source>
        <dbReference type="ARBA" id="ARBA00004141"/>
    </source>
</evidence>
<dbReference type="InterPro" id="IPR003593">
    <property type="entry name" value="AAA+_ATPase"/>
</dbReference>
<keyword evidence="4" id="KW-0067">ATP-binding</keyword>
<dbReference type="AlphaFoldDB" id="A0A9X1FX07"/>
<evidence type="ECO:0000259" key="8">
    <source>
        <dbReference type="PROSITE" id="PS50893"/>
    </source>
</evidence>
<dbReference type="InterPro" id="IPR010128">
    <property type="entry name" value="ATPase_T1SS_PrtD-like"/>
</dbReference>
<dbReference type="Pfam" id="PF00005">
    <property type="entry name" value="ABC_tran"/>
    <property type="match status" value="1"/>
</dbReference>
<keyword evidence="3" id="KW-0547">Nucleotide-binding</keyword>
<dbReference type="PROSITE" id="PS00211">
    <property type="entry name" value="ABC_TRANSPORTER_1"/>
    <property type="match status" value="1"/>
</dbReference>
<evidence type="ECO:0000256" key="6">
    <source>
        <dbReference type="ARBA" id="ARBA00023136"/>
    </source>
</evidence>
<dbReference type="InterPro" id="IPR011527">
    <property type="entry name" value="ABC1_TM_dom"/>
</dbReference>